<organism evidence="2 3">
    <name type="scientific">Eiseniibacteriota bacterium</name>
    <dbReference type="NCBI Taxonomy" id="2212470"/>
    <lineage>
        <taxon>Bacteria</taxon>
        <taxon>Candidatus Eiseniibacteriota</taxon>
    </lineage>
</organism>
<dbReference type="PANTHER" id="PTHR43591">
    <property type="entry name" value="METHYLTRANSFERASE"/>
    <property type="match status" value="1"/>
</dbReference>
<dbReference type="GO" id="GO:0008168">
    <property type="term" value="F:methyltransferase activity"/>
    <property type="evidence" value="ECO:0007669"/>
    <property type="project" value="UniProtKB-KW"/>
</dbReference>
<sequence>MAGFPPNEFRVHPSPPPGRVAPPRSGRRLLRARRRSHLGGVARRVNRPPAETIALELYSRAEAHPGDSLLQFGSLLGAYQYLPLYRLFRNYVPEGARVLDWGAGNGHFSYYLQRSGYRASGYSLLDGSFLRWLPDRDYPFLRGDEREPVQLPYADGSFDAVASVGVLEHVRETGGSEAGSLAEIARVLRPGGVFACYHFPNRSSWIDWAARRVPGKHHHEFRFTRSDIESLTAGAGLRLLEAGRYGVLPRNFGHRLPAALRRSRALAEAWDGLDSVLAVPLSTWCQNHYFVALKGDPATSSGGRIDRNAEKSSTS</sequence>
<name>A0A538TJR2_UNCEI</name>
<dbReference type="GO" id="GO:0032259">
    <property type="term" value="P:methylation"/>
    <property type="evidence" value="ECO:0007669"/>
    <property type="project" value="UniProtKB-KW"/>
</dbReference>
<keyword evidence="2" id="KW-0808">Transferase</keyword>
<gene>
    <name evidence="2" type="ORF">E6K79_09530</name>
</gene>
<dbReference type="CDD" id="cd02440">
    <property type="entry name" value="AdoMet_MTases"/>
    <property type="match status" value="1"/>
</dbReference>
<evidence type="ECO:0000256" key="1">
    <source>
        <dbReference type="SAM" id="MobiDB-lite"/>
    </source>
</evidence>
<protein>
    <submittedName>
        <fullName evidence="2">Class I SAM-dependent methyltransferase</fullName>
    </submittedName>
</protein>
<keyword evidence="2" id="KW-0489">Methyltransferase</keyword>
<dbReference type="PANTHER" id="PTHR43591:SF99">
    <property type="entry name" value="OS06G0646000 PROTEIN"/>
    <property type="match status" value="1"/>
</dbReference>
<dbReference type="EMBL" id="VBOZ01000029">
    <property type="protein sequence ID" value="TMQ63867.1"/>
    <property type="molecule type" value="Genomic_DNA"/>
</dbReference>
<proteinExistence type="predicted"/>
<feature type="region of interest" description="Disordered" evidence="1">
    <location>
        <begin position="1"/>
        <end position="25"/>
    </location>
</feature>
<dbReference type="Gene3D" id="3.40.50.150">
    <property type="entry name" value="Vaccinia Virus protein VP39"/>
    <property type="match status" value="1"/>
</dbReference>
<comment type="caution">
    <text evidence="2">The sequence shown here is derived from an EMBL/GenBank/DDBJ whole genome shotgun (WGS) entry which is preliminary data.</text>
</comment>
<dbReference type="InterPro" id="IPR029063">
    <property type="entry name" value="SAM-dependent_MTases_sf"/>
</dbReference>
<accession>A0A538TJR2</accession>
<evidence type="ECO:0000313" key="2">
    <source>
        <dbReference type="EMBL" id="TMQ63867.1"/>
    </source>
</evidence>
<dbReference type="SUPFAM" id="SSF53335">
    <property type="entry name" value="S-adenosyl-L-methionine-dependent methyltransferases"/>
    <property type="match status" value="1"/>
</dbReference>
<dbReference type="AlphaFoldDB" id="A0A538TJR2"/>
<dbReference type="Pfam" id="PF13489">
    <property type="entry name" value="Methyltransf_23"/>
    <property type="match status" value="1"/>
</dbReference>
<reference evidence="2 3" key="1">
    <citation type="journal article" date="2019" name="Nat. Microbiol.">
        <title>Mediterranean grassland soil C-N compound turnover is dependent on rainfall and depth, and is mediated by genomically divergent microorganisms.</title>
        <authorList>
            <person name="Diamond S."/>
            <person name="Andeer P.F."/>
            <person name="Li Z."/>
            <person name="Crits-Christoph A."/>
            <person name="Burstein D."/>
            <person name="Anantharaman K."/>
            <person name="Lane K.R."/>
            <person name="Thomas B.C."/>
            <person name="Pan C."/>
            <person name="Northen T.R."/>
            <person name="Banfield J.F."/>
        </authorList>
    </citation>
    <scope>NUCLEOTIDE SEQUENCE [LARGE SCALE GENOMIC DNA]</scope>
    <source>
        <strain evidence="2">WS_9</strain>
    </source>
</reference>
<dbReference type="Proteomes" id="UP000317691">
    <property type="component" value="Unassembled WGS sequence"/>
</dbReference>
<evidence type="ECO:0000313" key="3">
    <source>
        <dbReference type="Proteomes" id="UP000317691"/>
    </source>
</evidence>